<dbReference type="EMBL" id="BCNV01000003">
    <property type="protein sequence ID" value="GAS83756.1"/>
    <property type="molecule type" value="Genomic_DNA"/>
</dbReference>
<organism evidence="1 2">
    <name type="scientific">Paenibacillus amylolyticus</name>
    <dbReference type="NCBI Taxonomy" id="1451"/>
    <lineage>
        <taxon>Bacteria</taxon>
        <taxon>Bacillati</taxon>
        <taxon>Bacillota</taxon>
        <taxon>Bacilli</taxon>
        <taxon>Bacillales</taxon>
        <taxon>Paenibacillaceae</taxon>
        <taxon>Paenibacillus</taxon>
    </lineage>
</organism>
<evidence type="ECO:0000313" key="2">
    <source>
        <dbReference type="Proteomes" id="UP000069697"/>
    </source>
</evidence>
<name>A0A100VQ42_PAEAM</name>
<evidence type="ECO:0008006" key="3">
    <source>
        <dbReference type="Google" id="ProtNLM"/>
    </source>
</evidence>
<dbReference type="AlphaFoldDB" id="A0A100VQ42"/>
<evidence type="ECO:0000313" key="1">
    <source>
        <dbReference type="EMBL" id="GAS83756.1"/>
    </source>
</evidence>
<comment type="caution">
    <text evidence="1">The sequence shown here is derived from an EMBL/GenBank/DDBJ whole genome shotgun (WGS) entry which is preliminary data.</text>
</comment>
<gene>
    <name evidence="1" type="ORF">PAHA3_3846</name>
</gene>
<reference evidence="1 2" key="1">
    <citation type="journal article" date="2016" name="Genome Announc.">
        <title>Draft Genome Sequence of Paenibacillus amylolyticus Heshi-A3, Isolated from Fermented Rice Bran in a Japanese Fermented Seafood Dish.</title>
        <authorList>
            <person name="Akuzawa S."/>
            <person name="Nagaoka J."/>
            <person name="Kanekatsu M."/>
            <person name="Kubota E."/>
            <person name="Ohtake R."/>
            <person name="Suzuki T."/>
            <person name="Kanesaki Y."/>
        </authorList>
    </citation>
    <scope>NUCLEOTIDE SEQUENCE [LARGE SCALE GENOMIC DNA]</scope>
    <source>
        <strain evidence="1 2">Heshi-A3</strain>
    </source>
</reference>
<proteinExistence type="predicted"/>
<dbReference type="Proteomes" id="UP000069697">
    <property type="component" value="Unassembled WGS sequence"/>
</dbReference>
<sequence>MDTLIAACSEGKTDEQVIEVCRQLAATETVDEWNAGNERDLPERQRLLALIDKVTSLSLPERRMLVPLYAGIITCLKSDETMKLAVVRLHLAMTDWSKADLAIDGLEPVIDMVNRQPYVLDFVKRKVSRIVNASKGYWKREDLLQMVDQLNTRPHMAAFGVGLCLLKIAGEGLLWNEDCTDRLRVYRNHEQEAVRLMALDIWTTLE</sequence>
<reference evidence="2" key="2">
    <citation type="submission" date="2016-01" db="EMBL/GenBank/DDBJ databases">
        <title>Draft Genome Sequence of Paenibacillus amylolyticus Heshi-A3 that Was Isolated from Fermented Rice Bran with Aging Salted Mackerel, Which Was Named Heshiko as Traditional Fermented Seafood in Japan.</title>
        <authorList>
            <person name="Akuzawa S."/>
            <person name="Nakagawa J."/>
            <person name="Kanekatsu T."/>
            <person name="Kubota E."/>
            <person name="Ohtake R."/>
            <person name="Suzuki T."/>
            <person name="Kanesaki Y."/>
        </authorList>
    </citation>
    <scope>NUCLEOTIDE SEQUENCE [LARGE SCALE GENOMIC DNA]</scope>
    <source>
        <strain evidence="2">Heshi-A3</strain>
    </source>
</reference>
<accession>A0A100VQ42</accession>
<protein>
    <recommendedName>
        <fullName evidence="3">HEAT repeat domain-containing protein</fullName>
    </recommendedName>
</protein>